<dbReference type="AlphaFoldDB" id="A0A934W4H0"/>
<sequence>MHGGVILFRGSGADARRYLESDRSRADDYYLEAGTALAEFSAVNGAGEVICEVGLTPDEYAAWVDWTNPLTGESMGKPRLAGEGKQGSPRFMEMVVNTPKSLSIAAALHPEVSAALDTAQKDAVAEIRRWLGQHSVTRVGPRGKQEVVPVQQLETVSVVHHTSRAGDPHRHIHFQIGTRVWAAGAWRGLDTGALFRQQGAIRALGTAVIAAHPQLAQVLDAHGLTLDPVTGEVAELEPYNAVMSKRSAQVQRNLARFEADWQAKHPGQEPGPVVRRRLEAMAWDHERPAKKPATLGDEAGWLRELQEAGYTPDLPRATVQPARTLDELRVQQVASRALDRCAAGASTWTRHTVQENVTRIITEAGVRATPEALRDLVAITTRLAVEDCLSVLPPDTVQPDHVAHLTSLHVVAAETNLRDRLIARATAGARWVPNVTRLAQRDGLDPEQAQAAAAVAGTDPLVVVEGAAGAGKTTMLGAAIESAAAQGRATRIVTPTKKAADVATQELGVPTDSVAKLVHEHGFRWNPEGVWTRLNPGDTDPGTGATYTGPSAKAWLTRGERIVVDEAGMLDQDTALALLTVADERGTTLALVGDRAQLPAVGRGGVLDIAAQLSSRVFDMTTVHRFADPEYADLTVQMRRGEHPALLFDRLHALGLVRLHESTEAVQEMIAHDARGGDAITTATNDEARELNERIRAERVRAGLVDDARTTSGSDGLSIGRGDVIQTRQNDADVQVANRQTWIVQAVGTDGRVWAKEKGSERKQPRTVRLPAEYVAEHTHLAYATTAYGVQGATVPASHTVLSDSLDASGVYVGMTRGQDTNRLHVVAADVDDAREQFVLALERERADRGLVTATQAARQAVAGLTTDGPVRLVNAERVGLAEQIDRAERITARWKQVAATLSRQSKEQRAEVEQRQATVTAAETTVTQARAEVADPLIEQATADATARLSARERMWEASAAQRTASGLGKRRAVRAVTAAVDEHRTIERAGRARWSTLPETAAGVEPWAASVAQREADADPRVIAAQERAHEARQKQQQLIARQIQERANLRRQVFGDRKQNDARAQTARWQERADAARRDLVAIEALPVVEAAELIRDRAEREQAQREAAERALAERKAHAAQRDDFTRRTPSHGHTPRGRGLSL</sequence>
<dbReference type="Pfam" id="PF08751">
    <property type="entry name" value="TrwC"/>
    <property type="match status" value="1"/>
</dbReference>
<feature type="domain" description="TrwC relaxase" evidence="3">
    <location>
        <begin position="14"/>
        <end position="305"/>
    </location>
</feature>
<feature type="coiled-coil region" evidence="1">
    <location>
        <begin position="1024"/>
        <end position="1055"/>
    </location>
</feature>
<evidence type="ECO:0000256" key="2">
    <source>
        <dbReference type="SAM" id="MobiDB-lite"/>
    </source>
</evidence>
<dbReference type="EMBL" id="JAEPES010000006">
    <property type="protein sequence ID" value="MBK4348961.1"/>
    <property type="molecule type" value="Genomic_DNA"/>
</dbReference>
<name>A0A934W4H0_9MICO</name>
<organism evidence="4 5">
    <name type="scientific">Lacisediminihabitans changchengi</name>
    <dbReference type="NCBI Taxonomy" id="2787634"/>
    <lineage>
        <taxon>Bacteria</taxon>
        <taxon>Bacillati</taxon>
        <taxon>Actinomycetota</taxon>
        <taxon>Actinomycetes</taxon>
        <taxon>Micrococcales</taxon>
        <taxon>Microbacteriaceae</taxon>
        <taxon>Lacisediminihabitans</taxon>
    </lineage>
</organism>
<dbReference type="Pfam" id="PF13604">
    <property type="entry name" value="AAA_30"/>
    <property type="match status" value="1"/>
</dbReference>
<reference evidence="4" key="1">
    <citation type="submission" date="2021-01" db="EMBL/GenBank/DDBJ databases">
        <title>Lacisediminihabitans sp. nov. strain G11-30, isolated from Antarctic Soil.</title>
        <authorList>
            <person name="Li J."/>
        </authorList>
    </citation>
    <scope>NUCLEOTIDE SEQUENCE</scope>
    <source>
        <strain evidence="4">G11-30</strain>
    </source>
</reference>
<comment type="caution">
    <text evidence="4">The sequence shown here is derived from an EMBL/GenBank/DDBJ whole genome shotgun (WGS) entry which is preliminary data.</text>
</comment>
<feature type="region of interest" description="Disordered" evidence="2">
    <location>
        <begin position="1102"/>
        <end position="1147"/>
    </location>
</feature>
<feature type="compositionally biased region" description="Basic and acidic residues" evidence="2">
    <location>
        <begin position="1102"/>
        <end position="1131"/>
    </location>
</feature>
<dbReference type="InterPro" id="IPR027417">
    <property type="entry name" value="P-loop_NTPase"/>
</dbReference>
<dbReference type="Gene3D" id="2.30.30.940">
    <property type="match status" value="1"/>
</dbReference>
<keyword evidence="1" id="KW-0175">Coiled coil</keyword>
<dbReference type="InterPro" id="IPR014862">
    <property type="entry name" value="TrwC"/>
</dbReference>
<evidence type="ECO:0000256" key="1">
    <source>
        <dbReference type="SAM" id="Coils"/>
    </source>
</evidence>
<keyword evidence="5" id="KW-1185">Reference proteome</keyword>
<dbReference type="SUPFAM" id="SSF52540">
    <property type="entry name" value="P-loop containing nucleoside triphosphate hydrolases"/>
    <property type="match status" value="1"/>
</dbReference>
<dbReference type="SUPFAM" id="SSF55464">
    <property type="entry name" value="Origin of replication-binding domain, RBD-like"/>
    <property type="match status" value="1"/>
</dbReference>
<dbReference type="Gene3D" id="3.40.50.300">
    <property type="entry name" value="P-loop containing nucleotide triphosphate hydrolases"/>
    <property type="match status" value="2"/>
</dbReference>
<dbReference type="Proteomes" id="UP000636458">
    <property type="component" value="Unassembled WGS sequence"/>
</dbReference>
<evidence type="ECO:0000259" key="3">
    <source>
        <dbReference type="Pfam" id="PF08751"/>
    </source>
</evidence>
<protein>
    <submittedName>
        <fullName evidence="4">AAA family ATPase</fullName>
    </submittedName>
</protein>
<evidence type="ECO:0000313" key="5">
    <source>
        <dbReference type="Proteomes" id="UP000636458"/>
    </source>
</evidence>
<dbReference type="NCBIfam" id="NF041492">
    <property type="entry name" value="MobF"/>
    <property type="match status" value="1"/>
</dbReference>
<proteinExistence type="predicted"/>
<accession>A0A934W4H0</accession>
<gene>
    <name evidence="4" type="ORF">IV501_15090</name>
</gene>
<evidence type="ECO:0000313" key="4">
    <source>
        <dbReference type="EMBL" id="MBK4348961.1"/>
    </source>
</evidence>